<evidence type="ECO:0000313" key="1">
    <source>
        <dbReference type="EMBL" id="SVB59283.1"/>
    </source>
</evidence>
<dbReference type="InterPro" id="IPR029032">
    <property type="entry name" value="AhpD-like"/>
</dbReference>
<dbReference type="SUPFAM" id="SSF69118">
    <property type="entry name" value="AhpD-like"/>
    <property type="match status" value="1"/>
</dbReference>
<proteinExistence type="predicted"/>
<dbReference type="AlphaFoldDB" id="A0A382FAR4"/>
<name>A0A382FAR4_9ZZZZ</name>
<dbReference type="EMBL" id="UINC01048582">
    <property type="protein sequence ID" value="SVB59283.1"/>
    <property type="molecule type" value="Genomic_DNA"/>
</dbReference>
<accession>A0A382FAR4</accession>
<protein>
    <recommendedName>
        <fullName evidence="2">Peroxidase</fullName>
    </recommendedName>
</protein>
<dbReference type="Gene3D" id="1.20.1290.10">
    <property type="entry name" value="AhpD-like"/>
    <property type="match status" value="1"/>
</dbReference>
<organism evidence="1">
    <name type="scientific">marine metagenome</name>
    <dbReference type="NCBI Taxonomy" id="408172"/>
    <lineage>
        <taxon>unclassified sequences</taxon>
        <taxon>metagenomes</taxon>
        <taxon>ecological metagenomes</taxon>
    </lineage>
</organism>
<evidence type="ECO:0008006" key="2">
    <source>
        <dbReference type="Google" id="ProtNLM"/>
    </source>
</evidence>
<gene>
    <name evidence="1" type="ORF">METZ01_LOCUS212137</name>
</gene>
<reference evidence="1" key="1">
    <citation type="submission" date="2018-05" db="EMBL/GenBank/DDBJ databases">
        <authorList>
            <person name="Lanie J.A."/>
            <person name="Ng W.-L."/>
            <person name="Kazmierczak K.M."/>
            <person name="Andrzejewski T.M."/>
            <person name="Davidsen T.M."/>
            <person name="Wayne K.J."/>
            <person name="Tettelin H."/>
            <person name="Glass J.I."/>
            <person name="Rusch D."/>
            <person name="Podicherti R."/>
            <person name="Tsui H.-C.T."/>
            <person name="Winkler M.E."/>
        </authorList>
    </citation>
    <scope>NUCLEOTIDE SEQUENCE</scope>
</reference>
<sequence length="93" mass="10480">MLEYAEKLSIAPSMMTQDDITKLRDVGWTDRDILDIAHVCAYFNFRVRMVDGLGLELGDWQLKRSKAGAERAQALAQQRGEVMPADPWGVRGV</sequence>